<dbReference type="RefSeq" id="XP_067922406.1">
    <property type="nucleotide sequence ID" value="XM_068065622.1"/>
</dbReference>
<name>A0A2C6KJP1_9APIC</name>
<keyword evidence="2" id="KW-1185">Reference proteome</keyword>
<evidence type="ECO:0000313" key="2">
    <source>
        <dbReference type="Proteomes" id="UP000221165"/>
    </source>
</evidence>
<gene>
    <name evidence="1" type="ORF">CSUI_005446</name>
</gene>
<organism evidence="1 2">
    <name type="scientific">Cystoisospora suis</name>
    <dbReference type="NCBI Taxonomy" id="483139"/>
    <lineage>
        <taxon>Eukaryota</taxon>
        <taxon>Sar</taxon>
        <taxon>Alveolata</taxon>
        <taxon>Apicomplexa</taxon>
        <taxon>Conoidasida</taxon>
        <taxon>Coccidia</taxon>
        <taxon>Eucoccidiorida</taxon>
        <taxon>Eimeriorina</taxon>
        <taxon>Sarcocystidae</taxon>
        <taxon>Cystoisospora</taxon>
    </lineage>
</organism>
<dbReference type="Proteomes" id="UP000221165">
    <property type="component" value="Unassembled WGS sequence"/>
</dbReference>
<dbReference type="GeneID" id="94428833"/>
<comment type="caution">
    <text evidence="1">The sequence shown here is derived from an EMBL/GenBank/DDBJ whole genome shotgun (WGS) entry which is preliminary data.</text>
</comment>
<reference evidence="1 2" key="1">
    <citation type="journal article" date="2017" name="Int. J. Parasitol.">
        <title>The genome of the protozoan parasite Cystoisospora suis and a reverse vaccinology approach to identify vaccine candidates.</title>
        <authorList>
            <person name="Palmieri N."/>
            <person name="Shrestha A."/>
            <person name="Ruttkowski B."/>
            <person name="Beck T."/>
            <person name="Vogl C."/>
            <person name="Tomley F."/>
            <person name="Blake D.P."/>
            <person name="Joachim A."/>
        </authorList>
    </citation>
    <scope>NUCLEOTIDE SEQUENCE [LARGE SCALE GENOMIC DNA]</scope>
    <source>
        <strain evidence="1 2">Wien I</strain>
    </source>
</reference>
<dbReference type="EMBL" id="MIGC01002636">
    <property type="protein sequence ID" value="PHJ20720.1"/>
    <property type="molecule type" value="Genomic_DNA"/>
</dbReference>
<dbReference type="AlphaFoldDB" id="A0A2C6KJP1"/>
<evidence type="ECO:0000313" key="1">
    <source>
        <dbReference type="EMBL" id="PHJ20720.1"/>
    </source>
</evidence>
<protein>
    <submittedName>
        <fullName evidence="1">Tpr repeat region protein</fullName>
    </submittedName>
</protein>
<dbReference type="OrthoDB" id="424813at2759"/>
<accession>A0A2C6KJP1</accession>
<sequence>QEMEEFEKILEEENVILFDCLIGKDGRKAKDLPHLAELGTWRKLKTSIEEKTIIAQEQNKP</sequence>
<proteinExistence type="predicted"/>
<dbReference type="VEuPathDB" id="ToxoDB:CSUI_005446"/>
<feature type="non-terminal residue" evidence="1">
    <location>
        <position position="1"/>
    </location>
</feature>